<name>A0A2U8FSX5_9BURK</name>
<sequence length="369" mass="40760">MFEGRRRLSFSANIRPDPRPWRAAWRPFIPITTSALQHTMADSPATGERTGGDLVDALFQALDQMGHGALIKDPASGRYERANEAAARLLLQPGQQWLGAADAELFDAGQAVALRAADQQAVAQTAGVRAEHRLELGGERRDFVAWRQIASTPQGPRLLSVWQDLTEQRRKDAQLQTALAQLEEQQKANDALRRDVQDNQVRDSVSGLYHRAHFEEQLRREADLSSREQREFALVAVAIDNLEEILRLHGAEACERVVESLGRLLRAGTRAMDSPCRLGGDRFIVLLSGVGLATAHSRMEQLRRQCAQHIVAYNGQQIPFTVSLGISSFPHTAGVVDELMRSADRALSSAREKGGNRIALASIQFVPVT</sequence>
<evidence type="ECO:0000256" key="1">
    <source>
        <dbReference type="ARBA" id="ARBA00012528"/>
    </source>
</evidence>
<dbReference type="GO" id="GO:1902201">
    <property type="term" value="P:negative regulation of bacterial-type flagellum-dependent cell motility"/>
    <property type="evidence" value="ECO:0007669"/>
    <property type="project" value="TreeGrafter"/>
</dbReference>
<dbReference type="SUPFAM" id="SSF55073">
    <property type="entry name" value="Nucleotide cyclase"/>
    <property type="match status" value="1"/>
</dbReference>
<dbReference type="Gene3D" id="3.30.450.20">
    <property type="entry name" value="PAS domain"/>
    <property type="match status" value="1"/>
</dbReference>
<dbReference type="InterPro" id="IPR029787">
    <property type="entry name" value="Nucleotide_cyclase"/>
</dbReference>
<dbReference type="EC" id="2.7.7.65" evidence="1"/>
<dbReference type="Pfam" id="PF00990">
    <property type="entry name" value="GGDEF"/>
    <property type="match status" value="1"/>
</dbReference>
<evidence type="ECO:0000259" key="4">
    <source>
        <dbReference type="PROSITE" id="PS50887"/>
    </source>
</evidence>
<dbReference type="PROSITE" id="PS50887">
    <property type="entry name" value="GGDEF"/>
    <property type="match status" value="1"/>
</dbReference>
<evidence type="ECO:0000256" key="2">
    <source>
        <dbReference type="ARBA" id="ARBA00034247"/>
    </source>
</evidence>
<organism evidence="5 6">
    <name type="scientific">Aquabacterium olei</name>
    <dbReference type="NCBI Taxonomy" id="1296669"/>
    <lineage>
        <taxon>Bacteria</taxon>
        <taxon>Pseudomonadati</taxon>
        <taxon>Pseudomonadota</taxon>
        <taxon>Betaproteobacteria</taxon>
        <taxon>Burkholderiales</taxon>
        <taxon>Aquabacterium</taxon>
    </lineage>
</organism>
<dbReference type="InterPro" id="IPR035965">
    <property type="entry name" value="PAS-like_dom_sf"/>
</dbReference>
<dbReference type="PANTHER" id="PTHR45138">
    <property type="entry name" value="REGULATORY COMPONENTS OF SENSORY TRANSDUCTION SYSTEM"/>
    <property type="match status" value="1"/>
</dbReference>
<proteinExistence type="predicted"/>
<dbReference type="SMART" id="SM00267">
    <property type="entry name" value="GGDEF"/>
    <property type="match status" value="1"/>
</dbReference>
<dbReference type="EMBL" id="CP029210">
    <property type="protein sequence ID" value="AWI54163.1"/>
    <property type="molecule type" value="Genomic_DNA"/>
</dbReference>
<evidence type="ECO:0000313" key="5">
    <source>
        <dbReference type="EMBL" id="AWI54163.1"/>
    </source>
</evidence>
<keyword evidence="6" id="KW-1185">Reference proteome</keyword>
<dbReference type="Gene3D" id="3.30.70.270">
    <property type="match status" value="1"/>
</dbReference>
<dbReference type="GO" id="GO:0005886">
    <property type="term" value="C:plasma membrane"/>
    <property type="evidence" value="ECO:0007669"/>
    <property type="project" value="TreeGrafter"/>
</dbReference>
<protein>
    <recommendedName>
        <fullName evidence="1">diguanylate cyclase</fullName>
        <ecNumber evidence="1">2.7.7.65</ecNumber>
    </recommendedName>
</protein>
<keyword evidence="3" id="KW-0175">Coiled coil</keyword>
<evidence type="ECO:0000313" key="6">
    <source>
        <dbReference type="Proteomes" id="UP000244892"/>
    </source>
</evidence>
<reference evidence="5 6" key="1">
    <citation type="submission" date="2018-05" db="EMBL/GenBank/DDBJ databases">
        <title>complete genome sequence of Aquabacterium olei NBRC 110486.</title>
        <authorList>
            <person name="Tang B."/>
            <person name="Chang J."/>
            <person name="Zhang L."/>
            <person name="Yang H."/>
        </authorList>
    </citation>
    <scope>NUCLEOTIDE SEQUENCE [LARGE SCALE GENOMIC DNA]</scope>
    <source>
        <strain evidence="5 6">NBRC 110486</strain>
    </source>
</reference>
<dbReference type="GO" id="GO:0052621">
    <property type="term" value="F:diguanylate cyclase activity"/>
    <property type="evidence" value="ECO:0007669"/>
    <property type="project" value="UniProtKB-EC"/>
</dbReference>
<dbReference type="CDD" id="cd01949">
    <property type="entry name" value="GGDEF"/>
    <property type="match status" value="1"/>
</dbReference>
<dbReference type="AlphaFoldDB" id="A0A2U8FSX5"/>
<dbReference type="GO" id="GO:0043709">
    <property type="term" value="P:cell adhesion involved in single-species biofilm formation"/>
    <property type="evidence" value="ECO:0007669"/>
    <property type="project" value="TreeGrafter"/>
</dbReference>
<dbReference type="SUPFAM" id="SSF55785">
    <property type="entry name" value="PYP-like sensor domain (PAS domain)"/>
    <property type="match status" value="1"/>
</dbReference>
<feature type="coiled-coil region" evidence="3">
    <location>
        <begin position="165"/>
        <end position="202"/>
    </location>
</feature>
<dbReference type="Pfam" id="PF08448">
    <property type="entry name" value="PAS_4"/>
    <property type="match status" value="1"/>
</dbReference>
<dbReference type="KEGG" id="aon:DEH84_12600"/>
<dbReference type="InterPro" id="IPR050469">
    <property type="entry name" value="Diguanylate_Cyclase"/>
</dbReference>
<gene>
    <name evidence="5" type="ORF">DEH84_12600</name>
</gene>
<dbReference type="Proteomes" id="UP000244892">
    <property type="component" value="Chromosome"/>
</dbReference>
<dbReference type="PANTHER" id="PTHR45138:SF9">
    <property type="entry name" value="DIGUANYLATE CYCLASE DGCM-RELATED"/>
    <property type="match status" value="1"/>
</dbReference>
<evidence type="ECO:0000256" key="3">
    <source>
        <dbReference type="SAM" id="Coils"/>
    </source>
</evidence>
<comment type="catalytic activity">
    <reaction evidence="2">
        <text>2 GTP = 3',3'-c-di-GMP + 2 diphosphate</text>
        <dbReference type="Rhea" id="RHEA:24898"/>
        <dbReference type="ChEBI" id="CHEBI:33019"/>
        <dbReference type="ChEBI" id="CHEBI:37565"/>
        <dbReference type="ChEBI" id="CHEBI:58805"/>
        <dbReference type="EC" id="2.7.7.65"/>
    </reaction>
</comment>
<accession>A0A2U8FSX5</accession>
<dbReference type="NCBIfam" id="TIGR00254">
    <property type="entry name" value="GGDEF"/>
    <property type="match status" value="1"/>
</dbReference>
<dbReference type="InterPro" id="IPR000160">
    <property type="entry name" value="GGDEF_dom"/>
</dbReference>
<feature type="domain" description="GGDEF" evidence="4">
    <location>
        <begin position="230"/>
        <end position="363"/>
    </location>
</feature>
<dbReference type="InterPro" id="IPR043128">
    <property type="entry name" value="Rev_trsase/Diguanyl_cyclase"/>
</dbReference>
<dbReference type="InterPro" id="IPR013656">
    <property type="entry name" value="PAS_4"/>
</dbReference>